<dbReference type="AlphaFoldDB" id="A0A3E4R8D5"/>
<protein>
    <recommendedName>
        <fullName evidence="3">DUF1566 domain-containing protein</fullName>
    </recommendedName>
</protein>
<evidence type="ECO:0008006" key="3">
    <source>
        <dbReference type="Google" id="ProtNLM"/>
    </source>
</evidence>
<evidence type="ECO:0000313" key="1">
    <source>
        <dbReference type="EMBL" id="RGL16282.1"/>
    </source>
</evidence>
<evidence type="ECO:0000313" key="2">
    <source>
        <dbReference type="Proteomes" id="UP000260795"/>
    </source>
</evidence>
<name>A0A3E4R8D5_BACUN</name>
<dbReference type="RefSeq" id="WP_117680677.1">
    <property type="nucleotide sequence ID" value="NZ_QSRK01000004.1"/>
</dbReference>
<comment type="caution">
    <text evidence="1">The sequence shown here is derived from an EMBL/GenBank/DDBJ whole genome shotgun (WGS) entry which is preliminary data.</text>
</comment>
<reference evidence="1 2" key="1">
    <citation type="submission" date="2018-08" db="EMBL/GenBank/DDBJ databases">
        <title>A genome reference for cultivated species of the human gut microbiota.</title>
        <authorList>
            <person name="Zou Y."/>
            <person name="Xue W."/>
            <person name="Luo G."/>
        </authorList>
    </citation>
    <scope>NUCLEOTIDE SEQUENCE [LARGE SCALE GENOMIC DNA]</scope>
    <source>
        <strain evidence="1 2">TF08-13</strain>
    </source>
</reference>
<proteinExistence type="predicted"/>
<dbReference type="Proteomes" id="UP000260795">
    <property type="component" value="Unassembled WGS sequence"/>
</dbReference>
<dbReference type="PROSITE" id="PS51257">
    <property type="entry name" value="PROKAR_LIPOPROTEIN"/>
    <property type="match status" value="1"/>
</dbReference>
<accession>A0A3E4R8D5</accession>
<organism evidence="1 2">
    <name type="scientific">Bacteroides uniformis</name>
    <dbReference type="NCBI Taxonomy" id="820"/>
    <lineage>
        <taxon>Bacteria</taxon>
        <taxon>Pseudomonadati</taxon>
        <taxon>Bacteroidota</taxon>
        <taxon>Bacteroidia</taxon>
        <taxon>Bacteroidales</taxon>
        <taxon>Bacteroidaceae</taxon>
        <taxon>Bacteroides</taxon>
    </lineage>
</organism>
<dbReference type="EMBL" id="QSRK01000004">
    <property type="protein sequence ID" value="RGL16282.1"/>
    <property type="molecule type" value="Genomic_DNA"/>
</dbReference>
<gene>
    <name evidence="1" type="ORF">DXC80_03690</name>
</gene>
<sequence length="219" mass="24548">MKSYKYILGAICSISMLVSCDDHIIEDASWHSWTPGMVYSTNGDVTTFEQCIEKGNTPEAVLFYVDSSDKINGKAYAVSLHDNHAATFSNPDTIYVAQGTSADITTFDGEANTTALRYADIDSPIAKIVSPRYFIPSVAEMYMLYASRYLVNPVIEQCKGDILPVDDETCWYWTSTEHSVAPSDRACRFSLYSGRFESEDKHYPLPTRPIMVIRLNEGE</sequence>